<dbReference type="Pfam" id="PF02576">
    <property type="entry name" value="RimP_N"/>
    <property type="match status" value="1"/>
</dbReference>
<feature type="domain" description="Ribosome maturation factor RimP N-terminal" evidence="5">
    <location>
        <begin position="51"/>
        <end position="126"/>
    </location>
</feature>
<comment type="function">
    <text evidence="3">Required for maturation of 30S ribosomal subunits.</text>
</comment>
<reference evidence="7" key="1">
    <citation type="submission" date="2022-06" db="EMBL/GenBank/DDBJ databases">
        <title>Rothia sp. isolated from sandalwood seedling.</title>
        <authorList>
            <person name="Tuikhar N."/>
            <person name="Kirdat K."/>
            <person name="Thorat V."/>
            <person name="Swetha P."/>
            <person name="Padma S."/>
            <person name="Sundararaj R."/>
            <person name="Yadav A."/>
        </authorList>
    </citation>
    <scope>NUCLEOTIDE SEQUENCE</scope>
    <source>
        <strain evidence="7">AR01</strain>
    </source>
</reference>
<comment type="subcellular location">
    <subcellularLocation>
        <location evidence="3">Cytoplasm</location>
    </subcellularLocation>
</comment>
<dbReference type="HAMAP" id="MF_01077">
    <property type="entry name" value="RimP"/>
    <property type="match status" value="1"/>
</dbReference>
<name>A0A9X2KHM5_9MICC</name>
<evidence type="ECO:0000313" key="8">
    <source>
        <dbReference type="Proteomes" id="UP001139502"/>
    </source>
</evidence>
<feature type="domain" description="Ribosome maturation factor RimP C-terminal" evidence="6">
    <location>
        <begin position="130"/>
        <end position="201"/>
    </location>
</feature>
<feature type="compositionally biased region" description="Basic and acidic residues" evidence="4">
    <location>
        <begin position="173"/>
        <end position="186"/>
    </location>
</feature>
<sequence>MSNGQQKKTSSTSRSRRKVAREKANAGYSDRAHPRSALADSVDLERIRGRLEPVVEQFDLVLEDITARGAGNGQTLSVVVDLAEDKEGSVALDTIAEVSRALSAALDEADDEPESEYLLEVSSPGATRKLTEPRHWKRSRGRLVRIVTARANFLARLEETDGSTATIRRKRDTPKGVPEKYEESERLDLGDVQKAHVEVEFNQ</sequence>
<evidence type="ECO:0000259" key="5">
    <source>
        <dbReference type="Pfam" id="PF02576"/>
    </source>
</evidence>
<dbReference type="SUPFAM" id="SSF75420">
    <property type="entry name" value="YhbC-like, N-terminal domain"/>
    <property type="match status" value="1"/>
</dbReference>
<organism evidence="7 8">
    <name type="scientific">Rothia santali</name>
    <dbReference type="NCBI Taxonomy" id="2949643"/>
    <lineage>
        <taxon>Bacteria</taxon>
        <taxon>Bacillati</taxon>
        <taxon>Actinomycetota</taxon>
        <taxon>Actinomycetes</taxon>
        <taxon>Micrococcales</taxon>
        <taxon>Micrococcaceae</taxon>
        <taxon>Rothia</taxon>
    </lineage>
</organism>
<evidence type="ECO:0000256" key="1">
    <source>
        <dbReference type="ARBA" id="ARBA00022490"/>
    </source>
</evidence>
<proteinExistence type="inferred from homology"/>
<feature type="region of interest" description="Disordered" evidence="4">
    <location>
        <begin position="164"/>
        <end position="186"/>
    </location>
</feature>
<dbReference type="Pfam" id="PF17384">
    <property type="entry name" value="DUF150_C"/>
    <property type="match status" value="1"/>
</dbReference>
<dbReference type="PANTHER" id="PTHR33867">
    <property type="entry name" value="RIBOSOME MATURATION FACTOR RIMP"/>
    <property type="match status" value="1"/>
</dbReference>
<comment type="caution">
    <text evidence="7">The sequence shown here is derived from an EMBL/GenBank/DDBJ whole genome shotgun (WGS) entry which is preliminary data.</text>
</comment>
<protein>
    <recommendedName>
        <fullName evidence="3">Ribosome maturation factor RimP</fullName>
    </recommendedName>
</protein>
<keyword evidence="8" id="KW-1185">Reference proteome</keyword>
<dbReference type="Gene3D" id="3.30.300.70">
    <property type="entry name" value="RimP-like superfamily, N-terminal"/>
    <property type="match status" value="1"/>
</dbReference>
<dbReference type="GO" id="GO:0005829">
    <property type="term" value="C:cytosol"/>
    <property type="evidence" value="ECO:0007669"/>
    <property type="project" value="TreeGrafter"/>
</dbReference>
<dbReference type="GO" id="GO:0000028">
    <property type="term" value="P:ribosomal small subunit assembly"/>
    <property type="evidence" value="ECO:0007669"/>
    <property type="project" value="TreeGrafter"/>
</dbReference>
<dbReference type="InterPro" id="IPR028989">
    <property type="entry name" value="RimP_N"/>
</dbReference>
<evidence type="ECO:0000313" key="7">
    <source>
        <dbReference type="EMBL" id="MCP3425065.1"/>
    </source>
</evidence>
<dbReference type="GO" id="GO:0006412">
    <property type="term" value="P:translation"/>
    <property type="evidence" value="ECO:0007669"/>
    <property type="project" value="TreeGrafter"/>
</dbReference>
<feature type="region of interest" description="Disordered" evidence="4">
    <location>
        <begin position="1"/>
        <end position="37"/>
    </location>
</feature>
<evidence type="ECO:0000259" key="6">
    <source>
        <dbReference type="Pfam" id="PF17384"/>
    </source>
</evidence>
<accession>A0A9X2KHM5</accession>
<dbReference type="InterPro" id="IPR035956">
    <property type="entry name" value="RimP_N_sf"/>
</dbReference>
<dbReference type="Proteomes" id="UP001139502">
    <property type="component" value="Unassembled WGS sequence"/>
</dbReference>
<keyword evidence="1 3" id="KW-0963">Cytoplasm</keyword>
<dbReference type="InterPro" id="IPR003728">
    <property type="entry name" value="Ribosome_maturation_RimP"/>
</dbReference>
<comment type="similarity">
    <text evidence="3">Belongs to the RimP family.</text>
</comment>
<evidence type="ECO:0000256" key="2">
    <source>
        <dbReference type="ARBA" id="ARBA00022517"/>
    </source>
</evidence>
<dbReference type="InterPro" id="IPR028998">
    <property type="entry name" value="RimP_C"/>
</dbReference>
<dbReference type="AlphaFoldDB" id="A0A9X2KHM5"/>
<dbReference type="RefSeq" id="WP_254165078.1">
    <property type="nucleotide sequence ID" value="NZ_JANAFB010000005.1"/>
</dbReference>
<dbReference type="PANTHER" id="PTHR33867:SF1">
    <property type="entry name" value="RIBOSOME MATURATION FACTOR RIMP"/>
    <property type="match status" value="1"/>
</dbReference>
<evidence type="ECO:0000256" key="3">
    <source>
        <dbReference type="HAMAP-Rule" id="MF_01077"/>
    </source>
</evidence>
<keyword evidence="2 3" id="KW-0690">Ribosome biogenesis</keyword>
<evidence type="ECO:0000256" key="4">
    <source>
        <dbReference type="SAM" id="MobiDB-lite"/>
    </source>
</evidence>
<dbReference type="EMBL" id="JANAFB010000005">
    <property type="protein sequence ID" value="MCP3425065.1"/>
    <property type="molecule type" value="Genomic_DNA"/>
</dbReference>
<gene>
    <name evidence="3" type="primary">rimP</name>
    <name evidence="7" type="ORF">NBM05_03225</name>
</gene>